<evidence type="ECO:0000313" key="3">
    <source>
        <dbReference type="WBParaSite" id="Gr19_v10_g2304.t1"/>
    </source>
</evidence>
<evidence type="ECO:0000313" key="2">
    <source>
        <dbReference type="Proteomes" id="UP000887572"/>
    </source>
</evidence>
<reference evidence="3" key="1">
    <citation type="submission" date="2022-11" db="UniProtKB">
        <authorList>
            <consortium name="WormBaseParasite"/>
        </authorList>
    </citation>
    <scope>IDENTIFICATION</scope>
</reference>
<dbReference type="Proteomes" id="UP000887572">
    <property type="component" value="Unplaced"/>
</dbReference>
<dbReference type="WBParaSite" id="Gr19_v10_g2304.t1">
    <property type="protein sequence ID" value="Gr19_v10_g2304.t1"/>
    <property type="gene ID" value="Gr19_v10_g2304"/>
</dbReference>
<dbReference type="Pfam" id="PF23329">
    <property type="entry name" value="EF_HAND_1_PLCG"/>
    <property type="match status" value="1"/>
</dbReference>
<feature type="domain" description="PLCG1 EF-hand" evidence="1">
    <location>
        <begin position="69"/>
        <end position="123"/>
    </location>
</feature>
<evidence type="ECO:0000259" key="1">
    <source>
        <dbReference type="Pfam" id="PF23329"/>
    </source>
</evidence>
<name>A0A914HLR9_GLORO</name>
<proteinExistence type="predicted"/>
<dbReference type="AlphaFoldDB" id="A0A914HLR9"/>
<keyword evidence="2" id="KW-1185">Reference proteome</keyword>
<sequence length="179" mass="19429">MPSGDANGPSSTLVGLFMPNGWLSNAGRTTSAAMPSSKCAKSPFCVPNCKCWTCDSSKRLSEHEGGLPIVVPWFAQKAFCPPPHPTSAASVSIKHTKPFVQQRLQCKTSSKQLQEIIEVGRGAAFFACSVKAQNHFEAQQLQLHNDTDAVLSALSMSMEDELEQDDILIRRCTKRASFG</sequence>
<protein>
    <recommendedName>
        <fullName evidence="1">PLCG1 EF-hand domain-containing protein</fullName>
    </recommendedName>
</protein>
<dbReference type="InterPro" id="IPR056586">
    <property type="entry name" value="EF-hand_PLCG1"/>
</dbReference>
<accession>A0A914HLR9</accession>
<organism evidence="2 3">
    <name type="scientific">Globodera rostochiensis</name>
    <name type="common">Golden nematode worm</name>
    <name type="synonym">Heterodera rostochiensis</name>
    <dbReference type="NCBI Taxonomy" id="31243"/>
    <lineage>
        <taxon>Eukaryota</taxon>
        <taxon>Metazoa</taxon>
        <taxon>Ecdysozoa</taxon>
        <taxon>Nematoda</taxon>
        <taxon>Chromadorea</taxon>
        <taxon>Rhabditida</taxon>
        <taxon>Tylenchina</taxon>
        <taxon>Tylenchomorpha</taxon>
        <taxon>Tylenchoidea</taxon>
        <taxon>Heteroderidae</taxon>
        <taxon>Heteroderinae</taxon>
        <taxon>Globodera</taxon>
    </lineage>
</organism>